<feature type="transmembrane region" description="Helical" evidence="1">
    <location>
        <begin position="93"/>
        <end position="112"/>
    </location>
</feature>
<dbReference type="InterPro" id="IPR040202">
    <property type="entry name" value="Brl1/Brr6"/>
</dbReference>
<keyword evidence="1" id="KW-1133">Transmembrane helix</keyword>
<evidence type="ECO:0000256" key="1">
    <source>
        <dbReference type="SAM" id="Phobius"/>
    </source>
</evidence>
<keyword evidence="1" id="KW-0812">Transmembrane</keyword>
<dbReference type="PANTHER" id="PTHR28136:SF1">
    <property type="entry name" value="NUCLEUS EXPORT PROTEIN BRL1"/>
    <property type="match status" value="1"/>
</dbReference>
<evidence type="ECO:0000313" key="3">
    <source>
        <dbReference type="EMBL" id="RCI04092.1"/>
    </source>
</evidence>
<name>A0A367KQF2_RHIST</name>
<accession>A0A367KQF2</accession>
<feature type="domain" description="Brl1/Brr6" evidence="2">
    <location>
        <begin position="1"/>
        <end position="116"/>
    </location>
</feature>
<dbReference type="EMBL" id="PJQM01000791">
    <property type="protein sequence ID" value="RCI04092.1"/>
    <property type="molecule type" value="Genomic_DNA"/>
</dbReference>
<dbReference type="Proteomes" id="UP000253551">
    <property type="component" value="Unassembled WGS sequence"/>
</dbReference>
<dbReference type="AlphaFoldDB" id="A0A367KQF2"/>
<protein>
    <recommendedName>
        <fullName evidence="2">Brl1/Brr6 domain-containing protein</fullName>
    </recommendedName>
</protein>
<dbReference type="GO" id="GO:0031965">
    <property type="term" value="C:nuclear membrane"/>
    <property type="evidence" value="ECO:0007669"/>
    <property type="project" value="InterPro"/>
</dbReference>
<keyword evidence="1" id="KW-0472">Membrane</keyword>
<dbReference type="GO" id="GO:0006998">
    <property type="term" value="P:nuclear envelope organization"/>
    <property type="evidence" value="ECO:0007669"/>
    <property type="project" value="InterPro"/>
</dbReference>
<evidence type="ECO:0000313" key="4">
    <source>
        <dbReference type="Proteomes" id="UP000253551"/>
    </source>
</evidence>
<sequence length="124" mass="14152">MYLIIQLTLLFRHDMKVKITSYESDLLGEQIYCQQQYGLNRCGPETRLPAVNHLCREWEQCMHRPIAVSKSQILAETLADMANAFSDGLTLKTMIHIILISLSIIWSAAYVLRGNPTTAITRIQ</sequence>
<dbReference type="PANTHER" id="PTHR28136">
    <property type="entry name" value="NUCLEUS EXPORT PROTEIN BRR6"/>
    <property type="match status" value="1"/>
</dbReference>
<evidence type="ECO:0000259" key="2">
    <source>
        <dbReference type="SMART" id="SM01042"/>
    </source>
</evidence>
<dbReference type="GO" id="GO:0055088">
    <property type="term" value="P:lipid homeostasis"/>
    <property type="evidence" value="ECO:0007669"/>
    <property type="project" value="InterPro"/>
</dbReference>
<dbReference type="InterPro" id="IPR018767">
    <property type="entry name" value="Brl1/Brr6_dom"/>
</dbReference>
<dbReference type="OrthoDB" id="5961at2759"/>
<dbReference type="Pfam" id="PF10104">
    <property type="entry name" value="Brr6_like_C_C"/>
    <property type="match status" value="1"/>
</dbReference>
<proteinExistence type="predicted"/>
<dbReference type="SMART" id="SM01042">
    <property type="entry name" value="Brr6_like_C_C"/>
    <property type="match status" value="1"/>
</dbReference>
<reference evidence="3 4" key="1">
    <citation type="journal article" date="2018" name="G3 (Bethesda)">
        <title>Phylogenetic and Phylogenomic Definition of Rhizopus Species.</title>
        <authorList>
            <person name="Gryganskyi A.P."/>
            <person name="Golan J."/>
            <person name="Dolatabadi S."/>
            <person name="Mondo S."/>
            <person name="Robb S."/>
            <person name="Idnurm A."/>
            <person name="Muszewska A."/>
            <person name="Steczkiewicz K."/>
            <person name="Masonjones S."/>
            <person name="Liao H.L."/>
            <person name="Gajdeczka M.T."/>
            <person name="Anike F."/>
            <person name="Vuek A."/>
            <person name="Anishchenko I.M."/>
            <person name="Voigt K."/>
            <person name="de Hoog G.S."/>
            <person name="Smith M.E."/>
            <person name="Heitman J."/>
            <person name="Vilgalys R."/>
            <person name="Stajich J.E."/>
        </authorList>
    </citation>
    <scope>NUCLEOTIDE SEQUENCE [LARGE SCALE GENOMIC DNA]</scope>
    <source>
        <strain evidence="3 4">LSU 92-RS-03</strain>
    </source>
</reference>
<organism evidence="3 4">
    <name type="scientific">Rhizopus stolonifer</name>
    <name type="common">Rhizopus nigricans</name>
    <dbReference type="NCBI Taxonomy" id="4846"/>
    <lineage>
        <taxon>Eukaryota</taxon>
        <taxon>Fungi</taxon>
        <taxon>Fungi incertae sedis</taxon>
        <taxon>Mucoromycota</taxon>
        <taxon>Mucoromycotina</taxon>
        <taxon>Mucoromycetes</taxon>
        <taxon>Mucorales</taxon>
        <taxon>Mucorineae</taxon>
        <taxon>Rhizopodaceae</taxon>
        <taxon>Rhizopus</taxon>
    </lineage>
</organism>
<comment type="caution">
    <text evidence="3">The sequence shown here is derived from an EMBL/GenBank/DDBJ whole genome shotgun (WGS) entry which is preliminary data.</text>
</comment>
<gene>
    <name evidence="3" type="ORF">CU098_013001</name>
</gene>
<keyword evidence="4" id="KW-1185">Reference proteome</keyword>